<comment type="caution">
    <text evidence="2">The sequence shown here is derived from an EMBL/GenBank/DDBJ whole genome shotgun (WGS) entry which is preliminary data.</text>
</comment>
<dbReference type="EMBL" id="JAFLCK010000034">
    <property type="protein sequence ID" value="MBN8662242.1"/>
    <property type="molecule type" value="Genomic_DNA"/>
</dbReference>
<evidence type="ECO:0000256" key="1">
    <source>
        <dbReference type="SAM" id="Phobius"/>
    </source>
</evidence>
<reference evidence="2" key="1">
    <citation type="submission" date="2021-02" db="EMBL/GenBank/DDBJ databases">
        <title>Genome-Resolved Metagenomics of a Microbial Community Performing Photosynthetic Biological Nutrient Removal.</title>
        <authorList>
            <person name="Mcdaniel E.A."/>
        </authorList>
    </citation>
    <scope>NUCLEOTIDE SEQUENCE</scope>
    <source>
        <strain evidence="2">UWPOB_OBS1</strain>
    </source>
</reference>
<protein>
    <submittedName>
        <fullName evidence="2">Uncharacterized protein</fullName>
    </submittedName>
</protein>
<feature type="transmembrane region" description="Helical" evidence="1">
    <location>
        <begin position="118"/>
        <end position="135"/>
    </location>
</feature>
<evidence type="ECO:0000313" key="2">
    <source>
        <dbReference type="EMBL" id="MBN8662242.1"/>
    </source>
</evidence>
<sequence length="175" mass="19122">MNLESNQENSASKCDEIRLELDEYMEALVDRRRQSDAKGKPSLAISGRAQEHINDCDECLNYKLENSALIEAAAELPAPQDEQLTLSIMQSLEADFAALGASAKGQIESTAKETAARLSPPLAMALSFIGLTALLCLDDGMVDWSIVSWCIALLVVLSFKPLLEKQQNRYPYAGA</sequence>
<evidence type="ECO:0000313" key="3">
    <source>
        <dbReference type="Proteomes" id="UP000664277"/>
    </source>
</evidence>
<feature type="transmembrane region" description="Helical" evidence="1">
    <location>
        <begin position="141"/>
        <end position="159"/>
    </location>
</feature>
<name>A0A8J7PCH8_9BACT</name>
<proteinExistence type="predicted"/>
<dbReference type="AlphaFoldDB" id="A0A8J7PCH8"/>
<keyword evidence="1" id="KW-0472">Membrane</keyword>
<organism evidence="2 3">
    <name type="scientific">Candidatus Obscuribacter phosphatis</name>
    <dbReference type="NCBI Taxonomy" id="1906157"/>
    <lineage>
        <taxon>Bacteria</taxon>
        <taxon>Bacillati</taxon>
        <taxon>Candidatus Melainabacteria</taxon>
        <taxon>Candidatus Obscuribacterales</taxon>
        <taxon>Candidatus Obscuribacteraceae</taxon>
        <taxon>Candidatus Obscuribacter</taxon>
    </lineage>
</organism>
<keyword evidence="1" id="KW-0812">Transmembrane</keyword>
<dbReference type="Proteomes" id="UP000664277">
    <property type="component" value="Unassembled WGS sequence"/>
</dbReference>
<gene>
    <name evidence="2" type="ORF">J0M35_17870</name>
</gene>
<accession>A0A8J7PCH8</accession>
<keyword evidence="1" id="KW-1133">Transmembrane helix</keyword>